<comment type="caution">
    <text evidence="1">The sequence shown here is derived from an EMBL/GenBank/DDBJ whole genome shotgun (WGS) entry which is preliminary data.</text>
</comment>
<keyword evidence="1" id="KW-0489">Methyltransferase</keyword>
<dbReference type="GO" id="GO:0008168">
    <property type="term" value="F:methyltransferase activity"/>
    <property type="evidence" value="ECO:0007669"/>
    <property type="project" value="UniProtKB-KW"/>
</dbReference>
<dbReference type="EMBL" id="DSFP01000038">
    <property type="protein sequence ID" value="HEW45959.1"/>
    <property type="molecule type" value="Genomic_DNA"/>
</dbReference>
<keyword evidence="1" id="KW-0808">Transferase</keyword>
<dbReference type="PANTHER" id="PTHR43861:SF6">
    <property type="entry name" value="METHYLTRANSFERASE TYPE 11"/>
    <property type="match status" value="1"/>
</dbReference>
<dbReference type="Pfam" id="PF13489">
    <property type="entry name" value="Methyltransf_23"/>
    <property type="match status" value="1"/>
</dbReference>
<dbReference type="Gene3D" id="3.40.50.150">
    <property type="entry name" value="Vaccinia Virus protein VP39"/>
    <property type="match status" value="1"/>
</dbReference>
<proteinExistence type="predicted"/>
<reference evidence="1" key="1">
    <citation type="journal article" date="2020" name="mSystems">
        <title>Genome- and Community-Level Interaction Insights into Carbon Utilization and Element Cycling Functions of Hydrothermarchaeota in Hydrothermal Sediment.</title>
        <authorList>
            <person name="Zhou Z."/>
            <person name="Liu Y."/>
            <person name="Xu W."/>
            <person name="Pan J."/>
            <person name="Luo Z.H."/>
            <person name="Li M."/>
        </authorList>
    </citation>
    <scope>NUCLEOTIDE SEQUENCE [LARGE SCALE GENOMIC DNA]</scope>
    <source>
        <strain evidence="1">SpSt-132</strain>
    </source>
</reference>
<organism evidence="1">
    <name type="scientific">Hydrogenobacter sp</name>
    <dbReference type="NCBI Taxonomy" id="2152829"/>
    <lineage>
        <taxon>Bacteria</taxon>
        <taxon>Pseudomonadati</taxon>
        <taxon>Aquificota</taxon>
        <taxon>Aquificia</taxon>
        <taxon>Aquificales</taxon>
        <taxon>Aquificaceae</taxon>
        <taxon>Hydrogenobacter</taxon>
    </lineage>
</organism>
<dbReference type="SUPFAM" id="SSF53335">
    <property type="entry name" value="S-adenosyl-L-methionine-dependent methyltransferases"/>
    <property type="match status" value="1"/>
</dbReference>
<gene>
    <name evidence="1" type="ORF">ENO47_04715</name>
</gene>
<dbReference type="GO" id="GO:0032259">
    <property type="term" value="P:methylation"/>
    <property type="evidence" value="ECO:0007669"/>
    <property type="project" value="UniProtKB-KW"/>
</dbReference>
<name>A0A7C2VA83_9AQUI</name>
<sequence length="347" mass="39426">MNLEESILVEEVETCPLCGKKGKLIYKDLRDRLFNAPGTWSLMYCPECDFMWLNPRPIESEIGKLYQNYFTHEPVKPSKKKAASFRKALKAKILNDTLGYALDAEYKNKGLAFLIWLLSKIGPLKELVSGSLMWLRAEERGKLLDIGCGNGYFLAQMRDLGWDVVGVEPDPNAVKVAKEEYDLNVFCGAIEEIKFPENSFDVITMNHVIEHVLDPITLLSECKRILKPNGKLIVITPNIKSLGHRFFKTSCLHLDPPRHIYLFSPKSLITSAEKAGLKIKNVFTPSKGAYFIWLASRLIRKNGNLPGGTPERVNKSYKLEGLLFWGLEYLLTKFWHVGEEIVMEAGK</sequence>
<accession>A0A7C2VA83</accession>
<dbReference type="PANTHER" id="PTHR43861">
    <property type="entry name" value="TRANS-ACONITATE 2-METHYLTRANSFERASE-RELATED"/>
    <property type="match status" value="1"/>
</dbReference>
<protein>
    <submittedName>
        <fullName evidence="1">Class I SAM-dependent methyltransferase</fullName>
    </submittedName>
</protein>
<dbReference type="AlphaFoldDB" id="A0A7C2VA83"/>
<evidence type="ECO:0000313" key="1">
    <source>
        <dbReference type="EMBL" id="HEW45959.1"/>
    </source>
</evidence>
<dbReference type="InterPro" id="IPR029063">
    <property type="entry name" value="SAM-dependent_MTases_sf"/>
</dbReference>
<dbReference type="CDD" id="cd02440">
    <property type="entry name" value="AdoMet_MTases"/>
    <property type="match status" value="1"/>
</dbReference>